<dbReference type="HAMAP" id="MF_01600">
    <property type="entry name" value="UPF0182"/>
    <property type="match status" value="1"/>
</dbReference>
<feature type="transmembrane region" description="Helical" evidence="5">
    <location>
        <begin position="269"/>
        <end position="290"/>
    </location>
</feature>
<dbReference type="GO" id="GO:0005576">
    <property type="term" value="C:extracellular region"/>
    <property type="evidence" value="ECO:0007669"/>
    <property type="project" value="TreeGrafter"/>
</dbReference>
<evidence type="ECO:0000256" key="1">
    <source>
        <dbReference type="ARBA" id="ARBA00022475"/>
    </source>
</evidence>
<feature type="transmembrane region" description="Helical" evidence="5">
    <location>
        <begin position="154"/>
        <end position="176"/>
    </location>
</feature>
<feature type="transmembrane region" description="Helical" evidence="5">
    <location>
        <begin position="44"/>
        <end position="64"/>
    </location>
</feature>
<keyword evidence="1" id="KW-1003">Cell membrane</keyword>
<keyword evidence="4 5" id="KW-0472">Membrane</keyword>
<evidence type="ECO:0000313" key="6">
    <source>
        <dbReference type="EMBL" id="SVA05157.1"/>
    </source>
</evidence>
<proteinExistence type="inferred from homology"/>
<dbReference type="InterPro" id="IPR005372">
    <property type="entry name" value="UPF0182"/>
</dbReference>
<dbReference type="Pfam" id="PF03699">
    <property type="entry name" value="UPF0182"/>
    <property type="match status" value="1"/>
</dbReference>
<accession>A0A381SS02</accession>
<keyword evidence="3 5" id="KW-1133">Transmembrane helix</keyword>
<feature type="transmembrane region" description="Helical" evidence="5">
    <location>
        <begin position="242"/>
        <end position="262"/>
    </location>
</feature>
<name>A0A381SS02_9ZZZZ</name>
<evidence type="ECO:0000256" key="3">
    <source>
        <dbReference type="ARBA" id="ARBA00022989"/>
    </source>
</evidence>
<gene>
    <name evidence="6" type="ORF">METZ01_LOCUS58011</name>
</gene>
<keyword evidence="2 5" id="KW-0812">Transmembrane</keyword>
<feature type="transmembrane region" description="Helical" evidence="5">
    <location>
        <begin position="96"/>
        <end position="115"/>
    </location>
</feature>
<dbReference type="PANTHER" id="PTHR39344">
    <property type="entry name" value="UPF0182 PROTEIN SLL1060"/>
    <property type="match status" value="1"/>
</dbReference>
<protein>
    <submittedName>
        <fullName evidence="6">Uncharacterized protein</fullName>
    </submittedName>
</protein>
<evidence type="ECO:0000256" key="2">
    <source>
        <dbReference type="ARBA" id="ARBA00022692"/>
    </source>
</evidence>
<dbReference type="GO" id="GO:0016020">
    <property type="term" value="C:membrane"/>
    <property type="evidence" value="ECO:0007669"/>
    <property type="project" value="InterPro"/>
</dbReference>
<feature type="transmembrane region" description="Helical" evidence="5">
    <location>
        <begin position="197"/>
        <end position="214"/>
    </location>
</feature>
<dbReference type="PANTHER" id="PTHR39344:SF1">
    <property type="entry name" value="UPF0182 PROTEIN SLL1060"/>
    <property type="match status" value="1"/>
</dbReference>
<sequence length="908" mass="101016">MPARLVLLIVFLALFTVVPSAVDLLTEWFWFGEVGYTSIFARTLTTKVLLGGVVFLLAFGALAVNLRRALQRVTEPYVLFPGGGDIKPLVLEQRQLQLLGTGIAALAALFLGLFASNEWLTWLQYQHAVPFGQTDPLFGRDVGFYVFTLPLLDLVRYLSLAVVVLSLIGATGAYVVSGTLALDPTRGLVIGDQPRRHLGFLVASLFLLLAWGAYLDIPRVLTTPAGIIHGASYVDVTLRVPMFYGLVFTSLVGAVLSVVTAMTRRNMPIFTAVGLYVLATVGGNLGSVAMQRLIVTPDEQQREAPFIERNIAATRQAFGLERVEAREVSGDATLTLADIENNPETINNVRLWDHEPLLDTFGQIQEIRTYYDFASVDNDRYYIDGEYRQIMLSSRELNSESLPNRSWVNERLQYTHGFGVAMGPVNQVTQEGLPVLFIQDLPPTSSVDLTVDQPSIYFGELSNEYVIVNTDTDEFHYPEGDDNVSTRYDGKGGVAMSSLLRRLLFAARFRAYEILVASQLGSDSRILYHRNILDRVTTIAPFLRYDDDPYLVISEGRLVWIVDAYTVSDRYPYATPAANGINYIRNAVKIVIDAYDGTTTFYMADPEEPIARTLDAIFPSVLQPLDTMPTDLRSHIRYPEGLFSLQTEIYSTYHMTNPEVFYNREDQWEVPVIDNEEMQPYYTIMRLPGEPRAEFIQMLPFTPRGKDNMAAWMVARSDGDQYGNMLVFQFPKQKVVFGPTQMVARINQDQDISPQISLWNQQGSEVIQGTLLVIPIEEALLYVRPLYLRASGGRIPELKQVIVAYQNQIVMEATLDQALNQIFGSGDGGLPTRTPPPDAIVADVSAGQPSSVDAPVSAAVGNNNSLVDEAAEHYRRALRAQRDGDWAAYGGEIEQLGAILEQLSASQN</sequence>
<organism evidence="6">
    <name type="scientific">marine metagenome</name>
    <dbReference type="NCBI Taxonomy" id="408172"/>
    <lineage>
        <taxon>unclassified sequences</taxon>
        <taxon>metagenomes</taxon>
        <taxon>ecological metagenomes</taxon>
    </lineage>
</organism>
<dbReference type="AlphaFoldDB" id="A0A381SS02"/>
<evidence type="ECO:0000256" key="4">
    <source>
        <dbReference type="ARBA" id="ARBA00023136"/>
    </source>
</evidence>
<dbReference type="EMBL" id="UINC01003306">
    <property type="protein sequence ID" value="SVA05157.1"/>
    <property type="molecule type" value="Genomic_DNA"/>
</dbReference>
<evidence type="ECO:0000256" key="5">
    <source>
        <dbReference type="SAM" id="Phobius"/>
    </source>
</evidence>
<reference evidence="6" key="1">
    <citation type="submission" date="2018-05" db="EMBL/GenBank/DDBJ databases">
        <authorList>
            <person name="Lanie J.A."/>
            <person name="Ng W.-L."/>
            <person name="Kazmierczak K.M."/>
            <person name="Andrzejewski T.M."/>
            <person name="Davidsen T.M."/>
            <person name="Wayne K.J."/>
            <person name="Tettelin H."/>
            <person name="Glass J.I."/>
            <person name="Rusch D."/>
            <person name="Podicherti R."/>
            <person name="Tsui H.-C.T."/>
            <person name="Winkler M.E."/>
        </authorList>
    </citation>
    <scope>NUCLEOTIDE SEQUENCE</scope>
</reference>